<dbReference type="Pfam" id="PF02597">
    <property type="entry name" value="ThiS"/>
    <property type="match status" value="1"/>
</dbReference>
<reference evidence="4 5" key="1">
    <citation type="submission" date="2019-09" db="EMBL/GenBank/DDBJ databases">
        <title>Wenzhouxiangella sp. Genome sequencing and assembly.</title>
        <authorList>
            <person name="Zhang R."/>
        </authorList>
    </citation>
    <scope>NUCLEOTIDE SEQUENCE [LARGE SCALE GENOMIC DNA]</scope>
    <source>
        <strain evidence="4 5">W260</strain>
    </source>
</reference>
<dbReference type="GO" id="GO:0006777">
    <property type="term" value="P:Mo-molybdopterin cofactor biosynthetic process"/>
    <property type="evidence" value="ECO:0007669"/>
    <property type="project" value="InterPro"/>
</dbReference>
<dbReference type="SUPFAM" id="SSF54285">
    <property type="entry name" value="MoaD/ThiS"/>
    <property type="match status" value="1"/>
</dbReference>
<comment type="similarity">
    <text evidence="2">Belongs to the MoaD family.</text>
</comment>
<gene>
    <name evidence="4" type="ORF">F3N42_06960</name>
</gene>
<protein>
    <recommendedName>
        <fullName evidence="3">Molybdopterin synthase sulfur carrier subunit</fullName>
    </recommendedName>
</protein>
<evidence type="ECO:0000256" key="1">
    <source>
        <dbReference type="ARBA" id="ARBA00022741"/>
    </source>
</evidence>
<evidence type="ECO:0000313" key="4">
    <source>
        <dbReference type="EMBL" id="KAA9131909.1"/>
    </source>
</evidence>
<evidence type="ECO:0000256" key="3">
    <source>
        <dbReference type="ARBA" id="ARBA00024247"/>
    </source>
</evidence>
<dbReference type="GO" id="GO:1990133">
    <property type="term" value="C:molybdopterin adenylyltransferase complex"/>
    <property type="evidence" value="ECO:0007669"/>
    <property type="project" value="TreeGrafter"/>
</dbReference>
<keyword evidence="5" id="KW-1185">Reference proteome</keyword>
<evidence type="ECO:0000313" key="5">
    <source>
        <dbReference type="Proteomes" id="UP000325372"/>
    </source>
</evidence>
<dbReference type="PANTHER" id="PTHR33359:SF1">
    <property type="entry name" value="MOLYBDOPTERIN SYNTHASE SULFUR CARRIER SUBUNIT"/>
    <property type="match status" value="1"/>
</dbReference>
<dbReference type="UniPathway" id="UPA00344"/>
<dbReference type="Gene3D" id="3.10.20.30">
    <property type="match status" value="1"/>
</dbReference>
<comment type="caution">
    <text evidence="4">The sequence shown here is derived from an EMBL/GenBank/DDBJ whole genome shotgun (WGS) entry which is preliminary data.</text>
</comment>
<dbReference type="CDD" id="cd00754">
    <property type="entry name" value="Ubl_MoaD"/>
    <property type="match status" value="1"/>
</dbReference>
<dbReference type="EMBL" id="VYXP01000004">
    <property type="protein sequence ID" value="KAA9131909.1"/>
    <property type="molecule type" value="Genomic_DNA"/>
</dbReference>
<dbReference type="InterPro" id="IPR010038">
    <property type="entry name" value="MoaD_arc-typ"/>
</dbReference>
<dbReference type="InterPro" id="IPR003749">
    <property type="entry name" value="ThiS/MoaD-like"/>
</dbReference>
<dbReference type="GO" id="GO:0000166">
    <property type="term" value="F:nucleotide binding"/>
    <property type="evidence" value="ECO:0007669"/>
    <property type="project" value="UniProtKB-KW"/>
</dbReference>
<dbReference type="Proteomes" id="UP000325372">
    <property type="component" value="Unassembled WGS sequence"/>
</dbReference>
<evidence type="ECO:0000256" key="2">
    <source>
        <dbReference type="ARBA" id="ARBA00024200"/>
    </source>
</evidence>
<organism evidence="4 5">
    <name type="scientific">Marinihelvus fidelis</name>
    <dbReference type="NCBI Taxonomy" id="2613842"/>
    <lineage>
        <taxon>Bacteria</taxon>
        <taxon>Pseudomonadati</taxon>
        <taxon>Pseudomonadota</taxon>
        <taxon>Gammaproteobacteria</taxon>
        <taxon>Chromatiales</taxon>
        <taxon>Wenzhouxiangellaceae</taxon>
        <taxon>Marinihelvus</taxon>
    </lineage>
</organism>
<dbReference type="NCBIfam" id="TIGR01687">
    <property type="entry name" value="moaD_arch"/>
    <property type="match status" value="1"/>
</dbReference>
<dbReference type="InterPro" id="IPR012675">
    <property type="entry name" value="Beta-grasp_dom_sf"/>
</dbReference>
<dbReference type="AlphaFoldDB" id="A0A5N0TF75"/>
<dbReference type="InterPro" id="IPR016155">
    <property type="entry name" value="Mopterin_synth/thiamin_S_b"/>
</dbReference>
<dbReference type="PANTHER" id="PTHR33359">
    <property type="entry name" value="MOLYBDOPTERIN SYNTHASE SULFUR CARRIER SUBUNIT"/>
    <property type="match status" value="1"/>
</dbReference>
<dbReference type="RefSeq" id="WP_150863699.1">
    <property type="nucleotide sequence ID" value="NZ_VYXP01000004.1"/>
</dbReference>
<keyword evidence="1" id="KW-0547">Nucleotide-binding</keyword>
<accession>A0A5N0TF75</accession>
<name>A0A5N0TF75_9GAMM</name>
<sequence>MKTVDVRFFAAFREMTGTESVSLETAAETVEDIFQGCLSRFPGLFRPEATLVAVNDAMASWSTAVSDGDTVLFFPPVAGG</sequence>
<proteinExistence type="inferred from homology"/>
<dbReference type="InterPro" id="IPR044672">
    <property type="entry name" value="MOCS2A"/>
</dbReference>